<feature type="domain" description="Peptidase M14" evidence="8">
    <location>
        <begin position="6"/>
        <end position="295"/>
    </location>
</feature>
<accession>A0ABV9F6D9</accession>
<comment type="caution">
    <text evidence="9">The sequence shown here is derived from an EMBL/GenBank/DDBJ whole genome shotgun (WGS) entry which is preliminary data.</text>
</comment>
<keyword evidence="4 9" id="KW-0378">Hydrolase</keyword>
<dbReference type="GO" id="GO:0004180">
    <property type="term" value="F:carboxypeptidase activity"/>
    <property type="evidence" value="ECO:0007669"/>
    <property type="project" value="UniProtKB-KW"/>
</dbReference>
<dbReference type="InterPro" id="IPR034274">
    <property type="entry name" value="ENP1_M14_CPD"/>
</dbReference>
<dbReference type="Proteomes" id="UP001596028">
    <property type="component" value="Unassembled WGS sequence"/>
</dbReference>
<dbReference type="PANTHER" id="PTHR11705:SF143">
    <property type="entry name" value="SLL0236 PROTEIN"/>
    <property type="match status" value="1"/>
</dbReference>
<dbReference type="InterPro" id="IPR000834">
    <property type="entry name" value="Peptidase_M14"/>
</dbReference>
<keyword evidence="6" id="KW-0482">Metalloprotease</keyword>
<dbReference type="SMART" id="SM00631">
    <property type="entry name" value="Zn_pept"/>
    <property type="match status" value="1"/>
</dbReference>
<proteinExistence type="inferred from homology"/>
<evidence type="ECO:0000313" key="9">
    <source>
        <dbReference type="EMBL" id="MFC4596764.1"/>
    </source>
</evidence>
<dbReference type="RefSeq" id="WP_378091230.1">
    <property type="nucleotide sequence ID" value="NZ_JBHSEP010000001.1"/>
</dbReference>
<gene>
    <name evidence="9" type="ORF">ACFO3S_00815</name>
</gene>
<keyword evidence="5" id="KW-0862">Zinc</keyword>
<dbReference type="SUPFAM" id="SSF53187">
    <property type="entry name" value="Zn-dependent exopeptidases"/>
    <property type="match status" value="1"/>
</dbReference>
<evidence type="ECO:0000256" key="5">
    <source>
        <dbReference type="ARBA" id="ARBA00022833"/>
    </source>
</evidence>
<name>A0ABV9F6D9_9BACL</name>
<dbReference type="EMBL" id="JBHSEP010000001">
    <property type="protein sequence ID" value="MFC4596764.1"/>
    <property type="molecule type" value="Genomic_DNA"/>
</dbReference>
<reference evidence="10" key="1">
    <citation type="journal article" date="2019" name="Int. J. Syst. Evol. Microbiol.">
        <title>The Global Catalogue of Microorganisms (GCM) 10K type strain sequencing project: providing services to taxonomists for standard genome sequencing and annotation.</title>
        <authorList>
            <consortium name="The Broad Institute Genomics Platform"/>
            <consortium name="The Broad Institute Genome Sequencing Center for Infectious Disease"/>
            <person name="Wu L."/>
            <person name="Ma J."/>
        </authorList>
    </citation>
    <scope>NUCLEOTIDE SEQUENCE [LARGE SCALE GENOMIC DNA]</scope>
    <source>
        <strain evidence="10">CCUG 49571</strain>
    </source>
</reference>
<evidence type="ECO:0000259" key="8">
    <source>
        <dbReference type="PROSITE" id="PS52035"/>
    </source>
</evidence>
<sequence length="310" mass="35299">MADSPAYSDYGPDRLQAELEALTRRHSFVVAGSIGSSALGRPIPFFRLGTGPYRWHFNGACHANEWITSVLLMKFAEDYADSYARDVSFWGKSAKELFERCSLWIVPMLNPDGVELVQRGLTEGHPHYRELLRWNRGSGRFHRWKANARGVDLNDQFPAFWEEERKRRAMDGPAPRDYSGERPLSEPEAAALAAFTERQSFDAVLALHTQGEEIYWNYRGSEPRESREWADRMAKASGYRAVYLEGSDAGYKDWFIARFGRPGFTVEAGWGHNPLPPDSVDELYDDVARLLAEALDCSPRLTDVRADRVQ</sequence>
<dbReference type="Pfam" id="PF00246">
    <property type="entry name" value="Peptidase_M14"/>
    <property type="match status" value="1"/>
</dbReference>
<protein>
    <submittedName>
        <fullName evidence="9">M14 family metallocarboxypeptidase</fullName>
        <ecNumber evidence="9">3.4.17.-</ecNumber>
    </submittedName>
</protein>
<evidence type="ECO:0000256" key="7">
    <source>
        <dbReference type="PROSITE-ProRule" id="PRU01379"/>
    </source>
</evidence>
<organism evidence="9 10">
    <name type="scientific">Cohnella hongkongensis</name>
    <dbReference type="NCBI Taxonomy" id="178337"/>
    <lineage>
        <taxon>Bacteria</taxon>
        <taxon>Bacillati</taxon>
        <taxon>Bacillota</taxon>
        <taxon>Bacilli</taxon>
        <taxon>Bacillales</taxon>
        <taxon>Paenibacillaceae</taxon>
        <taxon>Cohnella</taxon>
    </lineage>
</organism>
<evidence type="ECO:0000313" key="10">
    <source>
        <dbReference type="Proteomes" id="UP001596028"/>
    </source>
</evidence>
<feature type="active site" description="Proton donor/acceptor" evidence="7">
    <location>
        <position position="267"/>
    </location>
</feature>
<dbReference type="Gene3D" id="3.40.630.10">
    <property type="entry name" value="Zn peptidases"/>
    <property type="match status" value="1"/>
</dbReference>
<evidence type="ECO:0000256" key="3">
    <source>
        <dbReference type="ARBA" id="ARBA00022670"/>
    </source>
</evidence>
<keyword evidence="9" id="KW-0121">Carboxypeptidase</keyword>
<comment type="similarity">
    <text evidence="2 7">Belongs to the peptidase M14 family.</text>
</comment>
<dbReference type="EC" id="3.4.17.-" evidence="9"/>
<evidence type="ECO:0000256" key="4">
    <source>
        <dbReference type="ARBA" id="ARBA00022801"/>
    </source>
</evidence>
<comment type="cofactor">
    <cofactor evidence="1">
        <name>Zn(2+)</name>
        <dbReference type="ChEBI" id="CHEBI:29105"/>
    </cofactor>
</comment>
<dbReference type="PANTHER" id="PTHR11705">
    <property type="entry name" value="PROTEASE FAMILY M14 CARBOXYPEPTIDASE A,B"/>
    <property type="match status" value="1"/>
</dbReference>
<evidence type="ECO:0000256" key="2">
    <source>
        <dbReference type="ARBA" id="ARBA00005988"/>
    </source>
</evidence>
<dbReference type="CDD" id="cd06229">
    <property type="entry name" value="M14_Endopeptidase_I"/>
    <property type="match status" value="1"/>
</dbReference>
<dbReference type="PROSITE" id="PS52035">
    <property type="entry name" value="PEPTIDASE_M14"/>
    <property type="match status" value="1"/>
</dbReference>
<evidence type="ECO:0000256" key="1">
    <source>
        <dbReference type="ARBA" id="ARBA00001947"/>
    </source>
</evidence>
<evidence type="ECO:0000256" key="6">
    <source>
        <dbReference type="ARBA" id="ARBA00023049"/>
    </source>
</evidence>
<keyword evidence="10" id="KW-1185">Reference proteome</keyword>
<keyword evidence="3" id="KW-0645">Protease</keyword>